<feature type="binding site" evidence="6">
    <location>
        <position position="218"/>
    </location>
    <ligand>
        <name>S-adenosyl-L-methionine</name>
        <dbReference type="ChEBI" id="CHEBI:59789"/>
    </ligand>
</feature>
<feature type="binding site" evidence="6">
    <location>
        <position position="227"/>
    </location>
    <ligand>
        <name>S-adenosyl-L-methionine</name>
        <dbReference type="ChEBI" id="CHEBI:59789"/>
    </ligand>
</feature>
<dbReference type="NCBIfam" id="TIGR00186">
    <property type="entry name" value="rRNA_methyl_3"/>
    <property type="match status" value="1"/>
</dbReference>
<evidence type="ECO:0000256" key="3">
    <source>
        <dbReference type="ARBA" id="ARBA00022603"/>
    </source>
</evidence>
<keyword evidence="3 6" id="KW-0489">Methyltransferase</keyword>
<dbReference type="InterPro" id="IPR001537">
    <property type="entry name" value="SpoU_MeTrfase"/>
</dbReference>
<comment type="function">
    <text evidence="6">Specifically methylates the ribose of guanosine 2251 in 23S rRNA.</text>
</comment>
<dbReference type="SUPFAM" id="SSF75217">
    <property type="entry name" value="alpha/beta knot"/>
    <property type="match status" value="1"/>
</dbReference>
<keyword evidence="4 6" id="KW-0808">Transferase</keyword>
<evidence type="ECO:0000313" key="8">
    <source>
        <dbReference type="EMBL" id="OGI66497.1"/>
    </source>
</evidence>
<dbReference type="GO" id="GO:0070039">
    <property type="term" value="F:rRNA (guanosine-2'-O-)-methyltransferase activity"/>
    <property type="evidence" value="ECO:0007669"/>
    <property type="project" value="UniProtKB-UniRule"/>
</dbReference>
<dbReference type="GO" id="GO:0003723">
    <property type="term" value="F:RNA binding"/>
    <property type="evidence" value="ECO:0007669"/>
    <property type="project" value="InterPro"/>
</dbReference>
<name>A0A1F6VA08_9PROT</name>
<dbReference type="Proteomes" id="UP000179076">
    <property type="component" value="Unassembled WGS sequence"/>
</dbReference>
<comment type="similarity">
    <text evidence="6">Belongs to the class IV-like SAM-binding methyltransferase superfamily. RNA methyltransferase TrmH family. RlmB subfamily.</text>
</comment>
<dbReference type="HAMAP" id="MF_01887">
    <property type="entry name" value="23SrRNA_methyltr_B"/>
    <property type="match status" value="1"/>
</dbReference>
<keyword evidence="1 6" id="KW-0963">Cytoplasm</keyword>
<evidence type="ECO:0000256" key="2">
    <source>
        <dbReference type="ARBA" id="ARBA00022552"/>
    </source>
</evidence>
<sequence>MDASIVCGLHAVLTALQQHPDRVGGVWISVERDDRRIGQVLDAARASNVKFHRVPRVKLDEMADGLRHQGVVARLQVTPVAHALDLDAFVAGLEHAPLLLILDGVQDPHNLGACLRVADGAGVDAVIVPRDRAAPVTAVTRRVASGAAETMPLFQVVNLSRTLENLKQAGVWLYGAAQDAPEELYAADLTGPAAIVLGGEGSGLRRLTREHCDKLVRIPMVGKVESLNVSVAAGVMLYEAVRQRRGG</sequence>
<dbReference type="EMBL" id="MFSP01000086">
    <property type="protein sequence ID" value="OGI66497.1"/>
    <property type="molecule type" value="Genomic_DNA"/>
</dbReference>
<proteinExistence type="inferred from homology"/>
<dbReference type="PANTHER" id="PTHR46429">
    <property type="entry name" value="23S RRNA (GUANOSINE-2'-O-)-METHYLTRANSFERASE RLMB"/>
    <property type="match status" value="1"/>
</dbReference>
<evidence type="ECO:0000256" key="4">
    <source>
        <dbReference type="ARBA" id="ARBA00022679"/>
    </source>
</evidence>
<evidence type="ECO:0000256" key="1">
    <source>
        <dbReference type="ARBA" id="ARBA00022490"/>
    </source>
</evidence>
<dbReference type="EC" id="2.1.1.185" evidence="6"/>
<organism evidence="8 9">
    <name type="scientific">Candidatus Muproteobacteria bacterium RBG_16_60_9</name>
    <dbReference type="NCBI Taxonomy" id="1817755"/>
    <lineage>
        <taxon>Bacteria</taxon>
        <taxon>Pseudomonadati</taxon>
        <taxon>Pseudomonadota</taxon>
        <taxon>Candidatus Muproteobacteria</taxon>
    </lineage>
</organism>
<evidence type="ECO:0000256" key="5">
    <source>
        <dbReference type="ARBA" id="ARBA00022691"/>
    </source>
</evidence>
<dbReference type="SUPFAM" id="SSF55315">
    <property type="entry name" value="L30e-like"/>
    <property type="match status" value="1"/>
</dbReference>
<reference evidence="8 9" key="1">
    <citation type="journal article" date="2016" name="Nat. Commun.">
        <title>Thousands of microbial genomes shed light on interconnected biogeochemical processes in an aquifer system.</title>
        <authorList>
            <person name="Anantharaman K."/>
            <person name="Brown C.T."/>
            <person name="Hug L.A."/>
            <person name="Sharon I."/>
            <person name="Castelle C.J."/>
            <person name="Probst A.J."/>
            <person name="Thomas B.C."/>
            <person name="Singh A."/>
            <person name="Wilkins M.J."/>
            <person name="Karaoz U."/>
            <person name="Brodie E.L."/>
            <person name="Williams K.H."/>
            <person name="Hubbard S.S."/>
            <person name="Banfield J.F."/>
        </authorList>
    </citation>
    <scope>NUCLEOTIDE SEQUENCE [LARGE SCALE GENOMIC DNA]</scope>
</reference>
<dbReference type="InterPro" id="IPR029028">
    <property type="entry name" value="Alpha/beta_knot_MTases"/>
</dbReference>
<dbReference type="GO" id="GO:0005829">
    <property type="term" value="C:cytosol"/>
    <property type="evidence" value="ECO:0007669"/>
    <property type="project" value="TreeGrafter"/>
</dbReference>
<comment type="caution">
    <text evidence="8">The sequence shown here is derived from an EMBL/GenBank/DDBJ whole genome shotgun (WGS) entry which is preliminary data.</text>
</comment>
<gene>
    <name evidence="6" type="primary">rlmB</name>
    <name evidence="8" type="ORF">A2W18_00600</name>
</gene>
<dbReference type="Gene3D" id="3.30.1330.30">
    <property type="match status" value="1"/>
</dbReference>
<dbReference type="SMART" id="SM00967">
    <property type="entry name" value="SpoU_sub_bind"/>
    <property type="match status" value="1"/>
</dbReference>
<evidence type="ECO:0000259" key="7">
    <source>
        <dbReference type="SMART" id="SM00967"/>
    </source>
</evidence>
<dbReference type="InterPro" id="IPR004441">
    <property type="entry name" value="rRNA_MeTrfase_TrmH"/>
</dbReference>
<feature type="domain" description="RNA 2-O ribose methyltransferase substrate binding" evidence="7">
    <location>
        <begin position="5"/>
        <end position="81"/>
    </location>
</feature>
<evidence type="ECO:0000256" key="6">
    <source>
        <dbReference type="HAMAP-Rule" id="MF_01887"/>
    </source>
</evidence>
<keyword evidence="2 6" id="KW-0698">rRNA processing</keyword>
<dbReference type="InterPro" id="IPR029026">
    <property type="entry name" value="tRNA_m1G_MTases_N"/>
</dbReference>
<dbReference type="AlphaFoldDB" id="A0A1F6VA08"/>
<dbReference type="Pfam" id="PF08032">
    <property type="entry name" value="SpoU_sub_bind"/>
    <property type="match status" value="1"/>
</dbReference>
<dbReference type="InterPro" id="IPR024915">
    <property type="entry name" value="23S_rRNA_MeTrfase_RlmB"/>
</dbReference>
<comment type="subcellular location">
    <subcellularLocation>
        <location evidence="6">Cytoplasm</location>
    </subcellularLocation>
</comment>
<protein>
    <recommendedName>
        <fullName evidence="6">23S rRNA (guanosine-2'-O-)-methyltransferase RlmB</fullName>
        <ecNumber evidence="6">2.1.1.185</ecNumber>
    </recommendedName>
    <alternativeName>
        <fullName evidence="6">23S rRNA (guanosine2251 2'-O)-methyltransferase</fullName>
    </alternativeName>
    <alternativeName>
        <fullName evidence="6">23S rRNA Gm2251 2'-O-methyltransferase</fullName>
    </alternativeName>
</protein>
<feature type="binding site" evidence="6">
    <location>
        <position position="198"/>
    </location>
    <ligand>
        <name>S-adenosyl-L-methionine</name>
        <dbReference type="ChEBI" id="CHEBI:59789"/>
    </ligand>
</feature>
<keyword evidence="5 6" id="KW-0949">S-adenosyl-L-methionine</keyword>
<dbReference type="FunFam" id="3.40.1280.10:FF:000008">
    <property type="entry name" value="Group 3 RNA methyltransferase TrmH"/>
    <property type="match status" value="1"/>
</dbReference>
<comment type="catalytic activity">
    <reaction evidence="6">
        <text>guanosine(2251) in 23S rRNA + S-adenosyl-L-methionine = 2'-O-methylguanosine(2251) in 23S rRNA + S-adenosyl-L-homocysteine + H(+)</text>
        <dbReference type="Rhea" id="RHEA:24140"/>
        <dbReference type="Rhea" id="RHEA-COMP:10239"/>
        <dbReference type="Rhea" id="RHEA-COMP:10241"/>
        <dbReference type="ChEBI" id="CHEBI:15378"/>
        <dbReference type="ChEBI" id="CHEBI:57856"/>
        <dbReference type="ChEBI" id="CHEBI:59789"/>
        <dbReference type="ChEBI" id="CHEBI:74269"/>
        <dbReference type="ChEBI" id="CHEBI:74445"/>
        <dbReference type="EC" id="2.1.1.185"/>
    </reaction>
</comment>
<dbReference type="Pfam" id="PF00588">
    <property type="entry name" value="SpoU_methylase"/>
    <property type="match status" value="1"/>
</dbReference>
<dbReference type="InterPro" id="IPR029064">
    <property type="entry name" value="Ribosomal_eL30-like_sf"/>
</dbReference>
<dbReference type="InterPro" id="IPR013123">
    <property type="entry name" value="SpoU_subst-bd"/>
</dbReference>
<evidence type="ECO:0000313" key="9">
    <source>
        <dbReference type="Proteomes" id="UP000179076"/>
    </source>
</evidence>
<dbReference type="Gene3D" id="3.40.1280.10">
    <property type="match status" value="1"/>
</dbReference>
<dbReference type="PANTHER" id="PTHR46429:SF1">
    <property type="entry name" value="23S RRNA (GUANOSINE-2'-O-)-METHYLTRANSFERASE RLMB"/>
    <property type="match status" value="1"/>
</dbReference>
<dbReference type="CDD" id="cd18103">
    <property type="entry name" value="SpoU-like_RlmB"/>
    <property type="match status" value="1"/>
</dbReference>
<accession>A0A1F6VA08</accession>